<dbReference type="Proteomes" id="UP000366766">
    <property type="component" value="Unassembled WGS sequence"/>
</dbReference>
<dbReference type="GO" id="GO:0005829">
    <property type="term" value="C:cytosol"/>
    <property type="evidence" value="ECO:0007669"/>
    <property type="project" value="TreeGrafter"/>
</dbReference>
<dbReference type="RefSeq" id="WP_008704112.1">
    <property type="nucleotide sequence ID" value="NZ_BTHH01000005.1"/>
</dbReference>
<dbReference type="Proteomes" id="UP000477156">
    <property type="component" value="Unassembled WGS sequence"/>
</dbReference>
<dbReference type="EMBL" id="CZAW01000004">
    <property type="protein sequence ID" value="CUP07589.1"/>
    <property type="molecule type" value="Genomic_DNA"/>
</dbReference>
<dbReference type="EC" id="2.7.8.-" evidence="5"/>
<evidence type="ECO:0000313" key="8">
    <source>
        <dbReference type="Proteomes" id="UP000095431"/>
    </source>
</evidence>
<evidence type="ECO:0000259" key="3">
    <source>
        <dbReference type="Pfam" id="PF01648"/>
    </source>
</evidence>
<dbReference type="InterPro" id="IPR037143">
    <property type="entry name" value="4-PPantetheinyl_Trfase_dom_sf"/>
</dbReference>
<accession>A0A174KED0</accession>
<dbReference type="Gene3D" id="3.90.470.20">
    <property type="entry name" value="4'-phosphopantetheinyl transferase domain"/>
    <property type="match status" value="2"/>
</dbReference>
<dbReference type="GO" id="GO:0008897">
    <property type="term" value="F:holo-[acyl-carrier-protein] synthase activity"/>
    <property type="evidence" value="ECO:0007669"/>
    <property type="project" value="InterPro"/>
</dbReference>
<reference evidence="8 9" key="1">
    <citation type="submission" date="2015-09" db="EMBL/GenBank/DDBJ databases">
        <authorList>
            <consortium name="Pathogen Informatics"/>
        </authorList>
    </citation>
    <scope>NUCLEOTIDE SEQUENCE [LARGE SCALE GENOMIC DNA]</scope>
    <source>
        <strain evidence="4 8">2789STDY5834863</strain>
        <strain evidence="5 9">2789STDY5834911</strain>
    </source>
</reference>
<dbReference type="SUPFAM" id="SSF56214">
    <property type="entry name" value="4'-phosphopantetheinyl transferase"/>
    <property type="match status" value="2"/>
</dbReference>
<reference evidence="6 11" key="2">
    <citation type="journal article" date="2019" name="Nat. Med.">
        <title>A library of human gut bacterial isolates paired with longitudinal multiomics data enables mechanistic microbiome research.</title>
        <authorList>
            <person name="Poyet M."/>
            <person name="Groussin M."/>
            <person name="Gibbons S.M."/>
            <person name="Avila-Pacheco J."/>
            <person name="Jiang X."/>
            <person name="Kearney S.M."/>
            <person name="Perrotta A.R."/>
            <person name="Berdy B."/>
            <person name="Zhao S."/>
            <person name="Lieberman T.D."/>
            <person name="Swanson P.K."/>
            <person name="Smith M."/>
            <person name="Roesemann S."/>
            <person name="Alexander J.E."/>
            <person name="Rich S.A."/>
            <person name="Livny J."/>
            <person name="Vlamakis H."/>
            <person name="Clish C."/>
            <person name="Bullock K."/>
            <person name="Deik A."/>
            <person name="Scott J."/>
            <person name="Pierce K.A."/>
            <person name="Xavier R.J."/>
            <person name="Alm E.J."/>
        </authorList>
    </citation>
    <scope>NUCLEOTIDE SEQUENCE [LARGE SCALE GENOMIC DNA]</scope>
    <source>
        <strain evidence="6 11">BIOML-A12</strain>
    </source>
</reference>
<gene>
    <name evidence="5" type="primary">sfp_1</name>
    <name evidence="7" type="synonym">sfp_2</name>
    <name evidence="7" type="ORF">BWLFYP14_03084</name>
    <name evidence="4" type="ORF">ERS852478_01150</name>
    <name evidence="5" type="ORF">ERS852523_00471</name>
    <name evidence="6" type="ORF">GT712_03515</name>
</gene>
<dbReference type="PANTHER" id="PTHR12215">
    <property type="entry name" value="PHOSPHOPANTETHEINE TRANSFERASE"/>
    <property type="match status" value="1"/>
</dbReference>
<proteinExistence type="inferred from homology"/>
<dbReference type="OrthoDB" id="9808281at2"/>
<dbReference type="EMBL" id="CABHOF010000074">
    <property type="protein sequence ID" value="VUX66808.1"/>
    <property type="molecule type" value="Genomic_DNA"/>
</dbReference>
<comment type="similarity">
    <text evidence="1">Belongs to the P-Pant transferase superfamily. Gsp/Sfp/HetI/AcpT family.</text>
</comment>
<dbReference type="EMBL" id="WWVF01000005">
    <property type="protein sequence ID" value="MZS88180.1"/>
    <property type="molecule type" value="Genomic_DNA"/>
</dbReference>
<keyword evidence="10" id="KW-1185">Reference proteome</keyword>
<dbReference type="InterPro" id="IPR050559">
    <property type="entry name" value="P-Pant_transferase_sf"/>
</dbReference>
<evidence type="ECO:0000313" key="9">
    <source>
        <dbReference type="Proteomes" id="UP000095712"/>
    </source>
</evidence>
<dbReference type="eggNOG" id="COG2091">
    <property type="taxonomic scope" value="Bacteria"/>
</dbReference>
<dbReference type="GO" id="GO:0019878">
    <property type="term" value="P:lysine biosynthetic process via aminoadipic acid"/>
    <property type="evidence" value="ECO:0007669"/>
    <property type="project" value="TreeGrafter"/>
</dbReference>
<evidence type="ECO:0000313" key="5">
    <source>
        <dbReference type="EMBL" id="CUP07589.1"/>
    </source>
</evidence>
<evidence type="ECO:0000313" key="7">
    <source>
        <dbReference type="EMBL" id="VUX66808.1"/>
    </source>
</evidence>
<sequence length="183" mass="21558">MNKGIIYCTKIREEYEGAHMEHMIAEKLLEIALKKEYGINLYNEPRAEGEHGKPFLSYRPSLHYNISHSGKYVVCILADQEVGIDVQIHCRANYERMLRRMVPREQYLEILSDINVEKKFFEQWVLREAYIKWTGEGLSRDMRTISMDEGSHMLLDMEDGYSGAVWAMNPMEINWKYEDIILG</sequence>
<evidence type="ECO:0000313" key="6">
    <source>
        <dbReference type="EMBL" id="MZS88180.1"/>
    </source>
</evidence>
<evidence type="ECO:0000313" key="11">
    <source>
        <dbReference type="Proteomes" id="UP000477156"/>
    </source>
</evidence>
<evidence type="ECO:0000256" key="2">
    <source>
        <dbReference type="ARBA" id="ARBA00022679"/>
    </source>
</evidence>
<keyword evidence="2 5" id="KW-0808">Transferase</keyword>
<evidence type="ECO:0000313" key="10">
    <source>
        <dbReference type="Proteomes" id="UP000366766"/>
    </source>
</evidence>
<dbReference type="PANTHER" id="PTHR12215:SF10">
    <property type="entry name" value="L-AMINOADIPATE-SEMIALDEHYDE DEHYDROGENASE-PHOSPHOPANTETHEINYL TRANSFERASE"/>
    <property type="match status" value="1"/>
</dbReference>
<dbReference type="GeneID" id="75079757"/>
<evidence type="ECO:0000256" key="1">
    <source>
        <dbReference type="ARBA" id="ARBA00010990"/>
    </source>
</evidence>
<reference evidence="7 10" key="3">
    <citation type="submission" date="2019-07" db="EMBL/GenBank/DDBJ databases">
        <authorList>
            <person name="Chang H.-W."/>
            <person name="Raman A."/>
            <person name="Venkatesh S."/>
            <person name="Gehrig J."/>
        </authorList>
    </citation>
    <scope>NUCLEOTIDE SEQUENCE [LARGE SCALE GENOMIC DNA]</scope>
    <source>
        <strain evidence="7">Blautia_wexlerae_LFYP_14</strain>
    </source>
</reference>
<dbReference type="Pfam" id="PF01648">
    <property type="entry name" value="ACPS"/>
    <property type="match status" value="1"/>
</dbReference>
<dbReference type="Proteomes" id="UP000095712">
    <property type="component" value="Unassembled WGS sequence"/>
</dbReference>
<name>A0A174KED0_9FIRM</name>
<protein>
    <submittedName>
        <fullName evidence="5">4'-phosphopantetheinyl transferase sfp</fullName>
        <ecNumber evidence="5">2.7.8.-</ecNumber>
    </submittedName>
    <submittedName>
        <fullName evidence="6">4'-phosphopantetheinyl transferase superfamily protein</fullName>
    </submittedName>
</protein>
<dbReference type="EMBL" id="CYZN01000006">
    <property type="protein sequence ID" value="CUN81929.1"/>
    <property type="molecule type" value="Genomic_DNA"/>
</dbReference>
<dbReference type="AlphaFoldDB" id="A0A174KED0"/>
<dbReference type="GO" id="GO:0000287">
    <property type="term" value="F:magnesium ion binding"/>
    <property type="evidence" value="ECO:0007669"/>
    <property type="project" value="InterPro"/>
</dbReference>
<evidence type="ECO:0000313" key="4">
    <source>
        <dbReference type="EMBL" id="CUN81929.1"/>
    </source>
</evidence>
<dbReference type="Proteomes" id="UP000095431">
    <property type="component" value="Unassembled WGS sequence"/>
</dbReference>
<dbReference type="InterPro" id="IPR008278">
    <property type="entry name" value="4-PPantetheinyl_Trfase_dom"/>
</dbReference>
<feature type="domain" description="4'-phosphopantetheinyl transferase" evidence="3">
    <location>
        <begin position="82"/>
        <end position="150"/>
    </location>
</feature>
<organism evidence="5 9">
    <name type="scientific">Blautia wexlerae</name>
    <dbReference type="NCBI Taxonomy" id="418240"/>
    <lineage>
        <taxon>Bacteria</taxon>
        <taxon>Bacillati</taxon>
        <taxon>Bacillota</taxon>
        <taxon>Clostridia</taxon>
        <taxon>Lachnospirales</taxon>
        <taxon>Lachnospiraceae</taxon>
        <taxon>Blautia</taxon>
    </lineage>
</organism>